<evidence type="ECO:0000259" key="6">
    <source>
        <dbReference type="PROSITE" id="PS51635"/>
    </source>
</evidence>
<sequence>QYKLLKLVTIFRTMINLSFAGCGFLGIYHVGVASCFREYAPHVLVSKIAGASVGSVAAAALICDVSLGQTTTDILSVAVKARSRSLGPLNPRFDLNSILRERLENALPENAHILCSGRLFVSVTRWKDRKNVILSQFNSRQELIQALLCSCFIPVYSGLTCPVFQGENGGLSDNLPVLDDNTVTVSPFAGEHDICPQDESCNILQVNLVNTSIAVSPGNMYRMLRILFPPKPEILNKMCQQGFDDALKFLQRKNVITCTRCLGIQSVVKITEPKLDDLSRKSTRDIEIQHPFDNCIDCRYKRQMASLGSLPEAVVDAIQDACDQVNKGVVNWLYNRRPVKFLSFLSLPYTIPYDISMVIFAKIWSQLPSLRKEMLSKFQGIVDLIKLLLKKLDPDRKIYSAMFSCELAITEYDYTPEEKVNSYPFPDKSVPYHETCSVKMEEETTPKRKLSIRPNFATARMQRKSYAGLPHPVQLPEKEPVRRKSFSEISQPERVIRNMKFGFAVGLTSEISKNDKKKDFFQSLKSLGEEDNDLNIMHLANKALKMERQYISQYMNNNQEDSVGKVLDGPNNEAVMSYCYVDEDKTVKITEIYNVTDADTSLVLSDEERHVNNQLQWENDWIDNPELKPIQPSIADTFDDNEFDTSDVECDLTDNMDSLTTKDKLQSVKMDNNYMPYKPLRRLSVGGNIQSFETKENSDLESVKIDNEFLITKPYRKTSFVIVK</sequence>
<dbReference type="InterPro" id="IPR033562">
    <property type="entry name" value="PLPL"/>
</dbReference>
<evidence type="ECO:0000256" key="2">
    <source>
        <dbReference type="ARBA" id="ARBA00022801"/>
    </source>
</evidence>
<evidence type="ECO:0000256" key="5">
    <source>
        <dbReference type="SAM" id="Phobius"/>
    </source>
</evidence>
<dbReference type="GO" id="GO:0055088">
    <property type="term" value="P:lipid homeostasis"/>
    <property type="evidence" value="ECO:0007669"/>
    <property type="project" value="TreeGrafter"/>
</dbReference>
<dbReference type="Gene3D" id="3.40.1090.10">
    <property type="entry name" value="Cytosolic phospholipase A2 catalytic domain"/>
    <property type="match status" value="2"/>
</dbReference>
<dbReference type="GO" id="GO:0005737">
    <property type="term" value="C:cytoplasm"/>
    <property type="evidence" value="ECO:0007669"/>
    <property type="project" value="TreeGrafter"/>
</dbReference>
<feature type="domain" description="PNPLA" evidence="6">
    <location>
        <begin position="17"/>
        <end position="181"/>
    </location>
</feature>
<dbReference type="AlphaFoldDB" id="A0AAV4P0E6"/>
<dbReference type="PROSITE" id="PS51635">
    <property type="entry name" value="PNPLA"/>
    <property type="match status" value="1"/>
</dbReference>
<evidence type="ECO:0000313" key="7">
    <source>
        <dbReference type="EMBL" id="GIX89246.1"/>
    </source>
</evidence>
<evidence type="ECO:0000256" key="3">
    <source>
        <dbReference type="ARBA" id="ARBA00023098"/>
    </source>
</evidence>
<keyword evidence="5" id="KW-0472">Membrane</keyword>
<evidence type="ECO:0000256" key="1">
    <source>
        <dbReference type="ARBA" id="ARBA00013279"/>
    </source>
</evidence>
<dbReference type="GO" id="GO:0005811">
    <property type="term" value="C:lipid droplet"/>
    <property type="evidence" value="ECO:0007669"/>
    <property type="project" value="TreeGrafter"/>
</dbReference>
<dbReference type="GO" id="GO:0019433">
    <property type="term" value="P:triglyceride catabolic process"/>
    <property type="evidence" value="ECO:0007669"/>
    <property type="project" value="TreeGrafter"/>
</dbReference>
<dbReference type="FunFam" id="3.40.1090.10:FF:000017">
    <property type="entry name" value="Patatin-like phospholipase domain-containing protein 2"/>
    <property type="match status" value="1"/>
</dbReference>
<keyword evidence="2" id="KW-0378">Hydrolase</keyword>
<dbReference type="InterPro" id="IPR002641">
    <property type="entry name" value="PNPLA_dom"/>
</dbReference>
<feature type="non-terminal residue" evidence="7">
    <location>
        <position position="1"/>
    </location>
</feature>
<organism evidence="7 8">
    <name type="scientific">Caerostris extrusa</name>
    <name type="common">Bark spider</name>
    <name type="synonym">Caerostris bankana</name>
    <dbReference type="NCBI Taxonomy" id="172846"/>
    <lineage>
        <taxon>Eukaryota</taxon>
        <taxon>Metazoa</taxon>
        <taxon>Ecdysozoa</taxon>
        <taxon>Arthropoda</taxon>
        <taxon>Chelicerata</taxon>
        <taxon>Arachnida</taxon>
        <taxon>Araneae</taxon>
        <taxon>Araneomorphae</taxon>
        <taxon>Entelegynae</taxon>
        <taxon>Araneoidea</taxon>
        <taxon>Araneidae</taxon>
        <taxon>Caerostris</taxon>
    </lineage>
</organism>
<evidence type="ECO:0000313" key="8">
    <source>
        <dbReference type="Proteomes" id="UP001054945"/>
    </source>
</evidence>
<comment type="caution">
    <text evidence="4">Lacks conserved residue(s) required for the propagation of feature annotation.</text>
</comment>
<dbReference type="SUPFAM" id="SSF52151">
    <property type="entry name" value="FabD/lysophospholipase-like"/>
    <property type="match status" value="1"/>
</dbReference>
<dbReference type="EC" id="3.1.1.3" evidence="1"/>
<dbReference type="InterPro" id="IPR016035">
    <property type="entry name" value="Acyl_Trfase/lysoPLipase"/>
</dbReference>
<dbReference type="PANTHER" id="PTHR12406:SF41">
    <property type="entry name" value="BRUMMER, ISOFORM B-RELATED"/>
    <property type="match status" value="1"/>
</dbReference>
<dbReference type="FunFam" id="3.40.1090.10:FF:000003">
    <property type="entry name" value="Patatin-like phospholipase domain-containing protein 2"/>
    <property type="match status" value="1"/>
</dbReference>
<dbReference type="GO" id="GO:0004806">
    <property type="term" value="F:triacylglycerol lipase activity"/>
    <property type="evidence" value="ECO:0007669"/>
    <property type="project" value="UniProtKB-EC"/>
</dbReference>
<reference evidence="7 8" key="1">
    <citation type="submission" date="2021-06" db="EMBL/GenBank/DDBJ databases">
        <title>Caerostris extrusa draft genome.</title>
        <authorList>
            <person name="Kono N."/>
            <person name="Arakawa K."/>
        </authorList>
    </citation>
    <scope>NUCLEOTIDE SEQUENCE [LARGE SCALE GENOMIC DNA]</scope>
</reference>
<feature type="short sequence motif" description="GXSXG" evidence="4">
    <location>
        <begin position="50"/>
        <end position="54"/>
    </location>
</feature>
<dbReference type="Proteomes" id="UP001054945">
    <property type="component" value="Unassembled WGS sequence"/>
</dbReference>
<feature type="transmembrane region" description="Helical" evidence="5">
    <location>
        <begin position="7"/>
        <end position="28"/>
    </location>
</feature>
<proteinExistence type="predicted"/>
<dbReference type="EMBL" id="BPLR01021408">
    <property type="protein sequence ID" value="GIX89246.1"/>
    <property type="molecule type" value="Genomic_DNA"/>
</dbReference>
<name>A0AAV4P0E6_CAEEX</name>
<gene>
    <name evidence="7" type="primary">atgl-1</name>
    <name evidence="7" type="ORF">CEXT_288411</name>
</gene>
<dbReference type="GO" id="GO:0016020">
    <property type="term" value="C:membrane"/>
    <property type="evidence" value="ECO:0007669"/>
    <property type="project" value="TreeGrafter"/>
</dbReference>
<feature type="short sequence motif" description="GXGXXG" evidence="4">
    <location>
        <begin position="21"/>
        <end position="26"/>
    </location>
</feature>
<dbReference type="Pfam" id="PF01734">
    <property type="entry name" value="Patatin"/>
    <property type="match status" value="1"/>
</dbReference>
<keyword evidence="3" id="KW-0443">Lipid metabolism</keyword>
<protein>
    <recommendedName>
        <fullName evidence="1">triacylglycerol lipase</fullName>
        <ecNumber evidence="1">3.1.1.3</ecNumber>
    </recommendedName>
</protein>
<evidence type="ECO:0000256" key="4">
    <source>
        <dbReference type="PROSITE-ProRule" id="PRU01161"/>
    </source>
</evidence>
<dbReference type="PANTHER" id="PTHR12406">
    <property type="entry name" value="CALCIUM-INDEPENDENT PHOSPHOLIPASE A2 IPLA2 -RELATED"/>
    <property type="match status" value="1"/>
</dbReference>
<accession>A0AAV4P0E6</accession>
<comment type="caution">
    <text evidence="7">The sequence shown here is derived from an EMBL/GenBank/DDBJ whole genome shotgun (WGS) entry which is preliminary data.</text>
</comment>
<keyword evidence="5" id="KW-1133">Transmembrane helix</keyword>
<keyword evidence="8" id="KW-1185">Reference proteome</keyword>
<keyword evidence="5" id="KW-0812">Transmembrane</keyword>